<reference evidence="2 3" key="1">
    <citation type="submission" date="2020-04" db="EMBL/GenBank/DDBJ databases">
        <authorList>
            <person name="Yoon J."/>
        </authorList>
    </citation>
    <scope>NUCLEOTIDE SEQUENCE [LARGE SCALE GENOMIC DNA]</scope>
    <source>
        <strain evidence="2 3">KMU-166</strain>
    </source>
</reference>
<dbReference type="SUPFAM" id="SSF53474">
    <property type="entry name" value="alpha/beta-Hydrolases"/>
    <property type="match status" value="1"/>
</dbReference>
<dbReference type="GO" id="GO:0016787">
    <property type="term" value="F:hydrolase activity"/>
    <property type="evidence" value="ECO:0007669"/>
    <property type="project" value="UniProtKB-KW"/>
</dbReference>
<keyword evidence="3" id="KW-1185">Reference proteome</keyword>
<evidence type="ECO:0000313" key="2">
    <source>
        <dbReference type="EMBL" id="NKI16201.1"/>
    </source>
</evidence>
<evidence type="ECO:0000259" key="1">
    <source>
        <dbReference type="Pfam" id="PF00561"/>
    </source>
</evidence>
<accession>A0ABX1GBA5</accession>
<dbReference type="Pfam" id="PF00561">
    <property type="entry name" value="Abhydrolase_1"/>
    <property type="match status" value="1"/>
</dbReference>
<feature type="domain" description="AB hydrolase-1" evidence="1">
    <location>
        <begin position="85"/>
        <end position="167"/>
    </location>
</feature>
<organism evidence="2 3">
    <name type="scientific">Spongiibacter thalassae</name>
    <dbReference type="NCBI Taxonomy" id="2721624"/>
    <lineage>
        <taxon>Bacteria</taxon>
        <taxon>Pseudomonadati</taxon>
        <taxon>Pseudomonadota</taxon>
        <taxon>Gammaproteobacteria</taxon>
        <taxon>Cellvibrionales</taxon>
        <taxon>Spongiibacteraceae</taxon>
        <taxon>Spongiibacter</taxon>
    </lineage>
</organism>
<proteinExistence type="predicted"/>
<dbReference type="EMBL" id="JAAWWK010000001">
    <property type="protein sequence ID" value="NKI16201.1"/>
    <property type="molecule type" value="Genomic_DNA"/>
</dbReference>
<comment type="caution">
    <text evidence="2">The sequence shown here is derived from an EMBL/GenBank/DDBJ whole genome shotgun (WGS) entry which is preliminary data.</text>
</comment>
<dbReference type="InterPro" id="IPR029058">
    <property type="entry name" value="AB_hydrolase_fold"/>
</dbReference>
<keyword evidence="2" id="KW-0378">Hydrolase</keyword>
<dbReference type="Gene3D" id="3.40.50.1820">
    <property type="entry name" value="alpha/beta hydrolase"/>
    <property type="match status" value="1"/>
</dbReference>
<gene>
    <name evidence="2" type="ORF">HCU74_02090</name>
</gene>
<dbReference type="RefSeq" id="WP_168448733.1">
    <property type="nucleotide sequence ID" value="NZ_JAAWWK010000001.1"/>
</dbReference>
<evidence type="ECO:0000313" key="3">
    <source>
        <dbReference type="Proteomes" id="UP000765845"/>
    </source>
</evidence>
<protein>
    <submittedName>
        <fullName evidence="2">Alpha/beta fold hydrolase</fullName>
    </submittedName>
</protein>
<sequence length="247" mass="27441">MTTISPPCLGDSLAEFWRASSECRRLASEYRQLAAQPMGDGHPVLCIPGYGGADGCMLALRYWLKRWHYRAEPWGLGRNMPAERITQLEQMQEFQRSKVAALARRIETLARHSGEQVSLIGWSLGGLYANALAQHHPEHLRQVITLGTPFGDPRGTAAWAVLKRLNRSTTDDANHDIAGWTHHNNGPRSVPTTVLYSPCDGIVSPEIACLNGDNIENIAVRSSHLGFAWNPTVHRAIAQILARPRQR</sequence>
<name>A0ABX1GBA5_9GAMM</name>
<dbReference type="Proteomes" id="UP000765845">
    <property type="component" value="Unassembled WGS sequence"/>
</dbReference>
<dbReference type="InterPro" id="IPR000073">
    <property type="entry name" value="AB_hydrolase_1"/>
</dbReference>